<dbReference type="InterPro" id="IPR045851">
    <property type="entry name" value="AMP-bd_C_sf"/>
</dbReference>
<dbReference type="AlphaFoldDB" id="A0A7K0DPL5"/>
<sequence length="518" mass="56649">MSAADLTPGRFAEKDPDRLAIVMGFGGETVTYARLEDRSVRFAQALRARGLTVGDHIAILMENNRAFLEITWAAQRSGLYYTAVNRHLRAGEVQYILDDCGATALITSESMADVIVGLDLSKLRVRVTAAGDLDGFERYEDLLAEQPGGPLDGECEGREMLYSSGTTGRPKGIRKPLPATPLGDPSAGPVQIARGLAITGAAEGAVYLSPAPLYHGAPLVFSMSWQRIGGTVIVMERFEPERFLELIEQYRVTHAQVVPTMFIRLLKLPPEVRDRYDISSLVDVTHSAAPCPVAVKRQMMDWWGPKISEYYSGTEDVGHTQITAAEWLAHPGSVGRPMQECHIVGEDGAELGTGEVGVVYFHGGRPFEYHHDPAKTAAAAHPKGWRTLGDMGYLDADGYLYLTDRQAHMIISGGVNIYPQETENLLAGHPAVADVAVIGVPDPEMGEQVKAVVQLMDPDSASSEVAAELITFCRSELAAYKCPRSVDFVAELPRDPSGKLYKRRLREQYWEGHDSLVI</sequence>
<organism evidence="3 4">
    <name type="scientific">Nocardia aurantia</name>
    <dbReference type="NCBI Taxonomy" id="2585199"/>
    <lineage>
        <taxon>Bacteria</taxon>
        <taxon>Bacillati</taxon>
        <taxon>Actinomycetota</taxon>
        <taxon>Actinomycetes</taxon>
        <taxon>Mycobacteriales</taxon>
        <taxon>Nocardiaceae</taxon>
        <taxon>Nocardia</taxon>
    </lineage>
</organism>
<dbReference type="InterPro" id="IPR020845">
    <property type="entry name" value="AMP-binding_CS"/>
</dbReference>
<dbReference type="Gene3D" id="3.30.300.30">
    <property type="match status" value="1"/>
</dbReference>
<dbReference type="RefSeq" id="WP_153342942.1">
    <property type="nucleotide sequence ID" value="NZ_WEGI01000006.1"/>
</dbReference>
<evidence type="ECO:0000259" key="1">
    <source>
        <dbReference type="Pfam" id="PF00501"/>
    </source>
</evidence>
<dbReference type="SUPFAM" id="SSF56801">
    <property type="entry name" value="Acetyl-CoA synthetase-like"/>
    <property type="match status" value="1"/>
</dbReference>
<evidence type="ECO:0000259" key="2">
    <source>
        <dbReference type="Pfam" id="PF13193"/>
    </source>
</evidence>
<comment type="caution">
    <text evidence="3">The sequence shown here is derived from an EMBL/GenBank/DDBJ whole genome shotgun (WGS) entry which is preliminary data.</text>
</comment>
<dbReference type="EMBL" id="WEGI01000006">
    <property type="protein sequence ID" value="MQY27705.1"/>
    <property type="molecule type" value="Genomic_DNA"/>
</dbReference>
<dbReference type="InterPro" id="IPR000873">
    <property type="entry name" value="AMP-dep_synth/lig_dom"/>
</dbReference>
<dbReference type="OrthoDB" id="9803968at2"/>
<dbReference type="EC" id="6.-.-.-" evidence="3"/>
<accession>A0A7K0DPL5</accession>
<gene>
    <name evidence="3" type="primary">baiB_2</name>
    <name evidence="3" type="ORF">NRB56_32880</name>
</gene>
<dbReference type="InterPro" id="IPR025110">
    <property type="entry name" value="AMP-bd_C"/>
</dbReference>
<feature type="domain" description="AMP-binding enzyme C-terminal" evidence="2">
    <location>
        <begin position="421"/>
        <end position="499"/>
    </location>
</feature>
<keyword evidence="3" id="KW-0436">Ligase</keyword>
<protein>
    <submittedName>
        <fullName evidence="3">Bile acid-coenzyme A ligase</fullName>
        <ecNumber evidence="3">6.-.-.-</ecNumber>
    </submittedName>
</protein>
<dbReference type="Gene3D" id="3.40.50.12780">
    <property type="entry name" value="N-terminal domain of ligase-like"/>
    <property type="match status" value="1"/>
</dbReference>
<proteinExistence type="predicted"/>
<dbReference type="InterPro" id="IPR042099">
    <property type="entry name" value="ANL_N_sf"/>
</dbReference>
<reference evidence="3 4" key="1">
    <citation type="submission" date="2019-10" db="EMBL/GenBank/DDBJ databases">
        <title>Nocardia macrotermitis sp. nov. and Nocardia aurantia sp. nov., isolated from the gut of fungus growing-termite Macrotermes natalensis.</title>
        <authorList>
            <person name="Benndorf R."/>
            <person name="Schwitalla J."/>
            <person name="Martin K."/>
            <person name="De Beer W."/>
            <person name="Kaster A.-K."/>
            <person name="Vollmers J."/>
            <person name="Poulsen M."/>
            <person name="Beemelmanns C."/>
        </authorList>
    </citation>
    <scope>NUCLEOTIDE SEQUENCE [LARGE SCALE GENOMIC DNA]</scope>
    <source>
        <strain evidence="3 4">RB56</strain>
    </source>
</reference>
<evidence type="ECO:0000313" key="4">
    <source>
        <dbReference type="Proteomes" id="UP000431401"/>
    </source>
</evidence>
<dbReference type="Pfam" id="PF13193">
    <property type="entry name" value="AMP-binding_C"/>
    <property type="match status" value="1"/>
</dbReference>
<dbReference type="PANTHER" id="PTHR24096">
    <property type="entry name" value="LONG-CHAIN-FATTY-ACID--COA LIGASE"/>
    <property type="match status" value="1"/>
</dbReference>
<dbReference type="PANTHER" id="PTHR24096:SF323">
    <property type="entry name" value="BLR3536 PROTEIN"/>
    <property type="match status" value="1"/>
</dbReference>
<keyword evidence="4" id="KW-1185">Reference proteome</keyword>
<name>A0A7K0DPL5_9NOCA</name>
<dbReference type="Pfam" id="PF00501">
    <property type="entry name" value="AMP-binding"/>
    <property type="match status" value="1"/>
</dbReference>
<dbReference type="PROSITE" id="PS00455">
    <property type="entry name" value="AMP_BINDING"/>
    <property type="match status" value="1"/>
</dbReference>
<dbReference type="GO" id="GO:0016405">
    <property type="term" value="F:CoA-ligase activity"/>
    <property type="evidence" value="ECO:0007669"/>
    <property type="project" value="TreeGrafter"/>
</dbReference>
<dbReference type="Proteomes" id="UP000431401">
    <property type="component" value="Unassembled WGS sequence"/>
</dbReference>
<feature type="domain" description="AMP-dependent synthetase/ligase" evidence="1">
    <location>
        <begin position="11"/>
        <end position="363"/>
    </location>
</feature>
<evidence type="ECO:0000313" key="3">
    <source>
        <dbReference type="EMBL" id="MQY27705.1"/>
    </source>
</evidence>